<dbReference type="InterPro" id="IPR007651">
    <property type="entry name" value="Lipin_N"/>
</dbReference>
<comment type="similarity">
    <text evidence="1">Belongs to the lipin family.</text>
</comment>
<dbReference type="InterPro" id="IPR026058">
    <property type="entry name" value="LIPIN"/>
</dbReference>
<dbReference type="PANTHER" id="PTHR12181:SF12">
    <property type="entry name" value="PHOSPHATIDATE PHOSPHATASE"/>
    <property type="match status" value="1"/>
</dbReference>
<keyword evidence="2" id="KW-0597">Phosphoprotein</keyword>
<dbReference type="InterPro" id="IPR036412">
    <property type="entry name" value="HAD-like_sf"/>
</dbReference>
<dbReference type="Pfam" id="PF08235">
    <property type="entry name" value="LNS2"/>
    <property type="match status" value="1"/>
</dbReference>
<name>A0A376B870_9ASCO</name>
<proteinExistence type="inferred from homology"/>
<sequence>MQYVGRAIDSVSKTWSSINPATLSGAIDVIVVQHSNGDLSCSPFHVRFGKFQILKPSQKKVEVIINGNPTAIPMKLNDNGEAYFVFETESGIYIPDDLLASPVVSASSSPFTSPVVEAKSGQEHNLEGNTSEITGLNTPPKDALDNKATYSAGASSTPADKTTMDDIDSNKNKSNITKELEEPDFLDINETQDTYANGTPGGKNSDSDTTNLISPPSSPHIKLQEKLDKIKIPTKIDNNTGDLLLDIEGYKSNKNKIHDSDEIVKQILIGEFDEDTISRMIKEDENGNIRINNQIFNCESSHNSDVGNNSNNANVSASSPKNAYISGNTGTVNNNANTSASDMESIGTVSSNESMSNFTPATPTSKPHTGMSSKTYIKTIRLTSDQLKCLHLKLGSNDLAFSIDKGRSVLNAKLFVWKWYTPIVISDIDGTITKSDALGHVMTMIGKDWTHPGVAALFNDIYRNGYNIMYLTARSAGQADSTRSYLRCVDQNGYKIPEGPVILSPDRTFTALKREVILKKPEVFKMACLNDIRKLYLKDLIFEGEEMDEYSGEGENKSDDIPTPFIAGFGNRITDAISYRSVGIPRSRIFTINPDGEVHMELLELAGYKSSYLHINELVDHFFPPVDTRDEEYDTHYIKSITSDNGTNLYNNDHGDETRDNNGKFIDGYSIFDHGVFNSSFDDDSNKTNGSNTNNRTHTSEYQGKRGTLNDEELSGFVNGNNNNNNNNNNNLSNPFNTGINSNYNSNNNNINISDLKRSRMSLFRNKEEKFTDVNFWRDPIFELDDLSDISDADTNSQKEHSKTQENMGTGKDDVIQINSSGSDSSSNRRNLLKHTSTSADNIINKDIITKNEVSLSSNNTFKINTESVGNSQLLNNNTCINNQKTGIITDNSKNIYDNDKNLITPHIKTRSLSSGSCNSDKKLGQQIYLDLGSPLSSPRPKTVDGTDINYDSILNLDDLNKTLVVHDKLPATPTPMKTITHKSKTDNTSGNRNPNDKSECVNTQDILVHPTPFKSTTLLQTPNISVNTVNNKRKDRYGKNEGLIDHVNNGCGENSYMEEALYSNNNNNKSDTEDDDEFDDDEFED</sequence>
<dbReference type="SMART" id="SM00775">
    <property type="entry name" value="LNS2"/>
    <property type="match status" value="1"/>
</dbReference>
<dbReference type="EMBL" id="UFAJ01000475">
    <property type="protein sequence ID" value="SSD60852.1"/>
    <property type="molecule type" value="Genomic_DNA"/>
</dbReference>
<dbReference type="AlphaFoldDB" id="A0A376B870"/>
<feature type="compositionally biased region" description="Low complexity" evidence="3">
    <location>
        <begin position="326"/>
        <end position="341"/>
    </location>
</feature>
<feature type="compositionally biased region" description="Basic and acidic residues" evidence="3">
    <location>
        <begin position="162"/>
        <end position="180"/>
    </location>
</feature>
<feature type="compositionally biased region" description="Polar residues" evidence="3">
    <location>
        <begin position="148"/>
        <end position="160"/>
    </location>
</feature>
<dbReference type="FunFam" id="3.40.50.1000:FF:000063">
    <property type="entry name" value="Nuclear elongation and deformation protein"/>
    <property type="match status" value="1"/>
</dbReference>
<feature type="region of interest" description="Disordered" evidence="3">
    <location>
        <begin position="972"/>
        <end position="1002"/>
    </location>
</feature>
<feature type="compositionally biased region" description="Polar residues" evidence="3">
    <location>
        <begin position="189"/>
        <end position="215"/>
    </location>
</feature>
<keyword evidence="5" id="KW-0378">Hydrolase</keyword>
<reference evidence="6" key="1">
    <citation type="submission" date="2018-06" db="EMBL/GenBank/DDBJ databases">
        <authorList>
            <person name="Guldener U."/>
        </authorList>
    </citation>
    <scope>NUCLEOTIDE SEQUENCE [LARGE SCALE GENOMIC DNA]</scope>
    <source>
        <strain evidence="6">UTAD17</strain>
    </source>
</reference>
<feature type="region of interest" description="Disordered" evidence="3">
    <location>
        <begin position="792"/>
        <end position="831"/>
    </location>
</feature>
<feature type="compositionally biased region" description="Polar residues" evidence="3">
    <location>
        <begin position="347"/>
        <end position="370"/>
    </location>
</feature>
<dbReference type="Proteomes" id="UP000262825">
    <property type="component" value="Unassembled WGS sequence"/>
</dbReference>
<feature type="compositionally biased region" description="Polar residues" evidence="3">
    <location>
        <begin position="687"/>
        <end position="702"/>
    </location>
</feature>
<feature type="region of interest" description="Disordered" evidence="3">
    <location>
        <begin position="682"/>
        <end position="703"/>
    </location>
</feature>
<evidence type="ECO:0000313" key="5">
    <source>
        <dbReference type="EMBL" id="SSD60852.1"/>
    </source>
</evidence>
<dbReference type="InterPro" id="IPR013209">
    <property type="entry name" value="LNS2"/>
</dbReference>
<evidence type="ECO:0000313" key="6">
    <source>
        <dbReference type="Proteomes" id="UP000262825"/>
    </source>
</evidence>
<keyword evidence="6" id="KW-1185">Reference proteome</keyword>
<dbReference type="InterPro" id="IPR057124">
    <property type="entry name" value="Ned1-like_M"/>
</dbReference>
<dbReference type="Pfam" id="PF24565">
    <property type="entry name" value="Ned1_M"/>
    <property type="match status" value="1"/>
</dbReference>
<dbReference type="GO" id="GO:0005634">
    <property type="term" value="C:nucleus"/>
    <property type="evidence" value="ECO:0007669"/>
    <property type="project" value="UniProtKB-ARBA"/>
</dbReference>
<feature type="domain" description="LNS2/PITP" evidence="4">
    <location>
        <begin position="423"/>
        <end position="601"/>
    </location>
</feature>
<feature type="compositionally biased region" description="Low complexity" evidence="3">
    <location>
        <begin position="720"/>
        <end position="731"/>
    </location>
</feature>
<dbReference type="Gene3D" id="3.40.50.1000">
    <property type="entry name" value="HAD superfamily/HAD-like"/>
    <property type="match status" value="1"/>
</dbReference>
<evidence type="ECO:0000259" key="4">
    <source>
        <dbReference type="SMART" id="SM00775"/>
    </source>
</evidence>
<feature type="region of interest" description="Disordered" evidence="3">
    <location>
        <begin position="1064"/>
        <end position="1086"/>
    </location>
</feature>
<dbReference type="InterPro" id="IPR031315">
    <property type="entry name" value="LNS2/PITP"/>
</dbReference>
<dbReference type="GO" id="GO:0009062">
    <property type="term" value="P:fatty acid catabolic process"/>
    <property type="evidence" value="ECO:0007669"/>
    <property type="project" value="TreeGrafter"/>
</dbReference>
<dbReference type="SUPFAM" id="SSF56784">
    <property type="entry name" value="HAD-like"/>
    <property type="match status" value="1"/>
</dbReference>
<feature type="region of interest" description="Disordered" evidence="3">
    <location>
        <begin position="114"/>
        <end position="221"/>
    </location>
</feature>
<accession>A0A376B870</accession>
<feature type="region of interest" description="Disordered" evidence="3">
    <location>
        <begin position="720"/>
        <end position="741"/>
    </location>
</feature>
<organism evidence="5 6">
    <name type="scientific">Saccharomycodes ludwigii</name>
    <dbReference type="NCBI Taxonomy" id="36035"/>
    <lineage>
        <taxon>Eukaryota</taxon>
        <taxon>Fungi</taxon>
        <taxon>Dikarya</taxon>
        <taxon>Ascomycota</taxon>
        <taxon>Saccharomycotina</taxon>
        <taxon>Saccharomycetes</taxon>
        <taxon>Saccharomycodales</taxon>
        <taxon>Saccharomycodaceae</taxon>
        <taxon>Saccharomycodes</taxon>
    </lineage>
</organism>
<dbReference type="Pfam" id="PF04571">
    <property type="entry name" value="Lipin_N"/>
    <property type="match status" value="1"/>
</dbReference>
<feature type="compositionally biased region" description="Polar residues" evidence="3">
    <location>
        <begin position="127"/>
        <end position="137"/>
    </location>
</feature>
<evidence type="ECO:0000256" key="1">
    <source>
        <dbReference type="ARBA" id="ARBA00005476"/>
    </source>
</evidence>
<dbReference type="GO" id="GO:0019432">
    <property type="term" value="P:triglyceride biosynthetic process"/>
    <property type="evidence" value="ECO:0007669"/>
    <property type="project" value="TreeGrafter"/>
</dbReference>
<feature type="region of interest" description="Disordered" evidence="3">
    <location>
        <begin position="326"/>
        <end position="370"/>
    </location>
</feature>
<gene>
    <name evidence="5" type="ORF">SCODWIG_02613</name>
</gene>
<dbReference type="PANTHER" id="PTHR12181">
    <property type="entry name" value="LIPIN"/>
    <property type="match status" value="1"/>
</dbReference>
<evidence type="ECO:0000256" key="2">
    <source>
        <dbReference type="ARBA" id="ARBA00022553"/>
    </source>
</evidence>
<dbReference type="GO" id="GO:0008195">
    <property type="term" value="F:phosphatidate phosphatase activity"/>
    <property type="evidence" value="ECO:0007669"/>
    <property type="project" value="TreeGrafter"/>
</dbReference>
<protein>
    <submittedName>
        <fullName evidence="5">Related to Phosphatidic acid phosphohydrolase 1</fullName>
    </submittedName>
</protein>
<dbReference type="InterPro" id="IPR023214">
    <property type="entry name" value="HAD_sf"/>
</dbReference>
<evidence type="ECO:0000256" key="3">
    <source>
        <dbReference type="SAM" id="MobiDB-lite"/>
    </source>
</evidence>
<feature type="compositionally biased region" description="Acidic residues" evidence="3">
    <location>
        <begin position="1073"/>
        <end position="1086"/>
    </location>
</feature>
<dbReference type="VEuPathDB" id="FungiDB:SCODWIG_02613"/>